<dbReference type="InterPro" id="IPR038444">
    <property type="entry name" value="DUF465_sf"/>
</dbReference>
<dbReference type="Pfam" id="PF04325">
    <property type="entry name" value="DUF465"/>
    <property type="match status" value="1"/>
</dbReference>
<dbReference type="InterPro" id="IPR007420">
    <property type="entry name" value="DUF465"/>
</dbReference>
<evidence type="ECO:0008006" key="2">
    <source>
        <dbReference type="Google" id="ProtNLM"/>
    </source>
</evidence>
<dbReference type="Gene3D" id="6.10.280.50">
    <property type="match status" value="1"/>
</dbReference>
<name>A0A381RPY6_9ZZZZ</name>
<protein>
    <recommendedName>
        <fullName evidence="2">DUF465 domain-containing protein</fullName>
    </recommendedName>
</protein>
<proteinExistence type="predicted"/>
<sequence length="80" mass="9428">MELADPEIRTILLGECDEFLGLVRQHAGFESRLEELAQKPTPTEEEWIEEIQLKKHKLVLKDQMATLIRDYRREKLAVTH</sequence>
<reference evidence="1" key="1">
    <citation type="submission" date="2018-05" db="EMBL/GenBank/DDBJ databases">
        <authorList>
            <person name="Lanie J.A."/>
            <person name="Ng W.-L."/>
            <person name="Kazmierczak K.M."/>
            <person name="Andrzejewski T.M."/>
            <person name="Davidsen T.M."/>
            <person name="Wayne K.J."/>
            <person name="Tettelin H."/>
            <person name="Glass J.I."/>
            <person name="Rusch D."/>
            <person name="Podicherti R."/>
            <person name="Tsui H.-C.T."/>
            <person name="Winkler M.E."/>
        </authorList>
    </citation>
    <scope>NUCLEOTIDE SEQUENCE</scope>
</reference>
<dbReference type="AlphaFoldDB" id="A0A381RPY6"/>
<accession>A0A381RPY6</accession>
<organism evidence="1">
    <name type="scientific">marine metagenome</name>
    <dbReference type="NCBI Taxonomy" id="408172"/>
    <lineage>
        <taxon>unclassified sequences</taxon>
        <taxon>metagenomes</taxon>
        <taxon>ecological metagenomes</taxon>
    </lineage>
</organism>
<dbReference type="EMBL" id="UINC01002120">
    <property type="protein sequence ID" value="SUZ93129.1"/>
    <property type="molecule type" value="Genomic_DNA"/>
</dbReference>
<evidence type="ECO:0000313" key="1">
    <source>
        <dbReference type="EMBL" id="SUZ93129.1"/>
    </source>
</evidence>
<gene>
    <name evidence="1" type="ORF">METZ01_LOCUS45983</name>
</gene>